<dbReference type="InterPro" id="IPR013784">
    <property type="entry name" value="Carb-bd-like_fold"/>
</dbReference>
<evidence type="ECO:0000256" key="1">
    <source>
        <dbReference type="ARBA" id="ARBA00008061"/>
    </source>
</evidence>
<evidence type="ECO:0000256" key="6">
    <source>
        <dbReference type="ARBA" id="ARBA00023965"/>
    </source>
</evidence>
<dbReference type="EC" id="3.2.1.41" evidence="7"/>
<reference evidence="11 12" key="1">
    <citation type="submission" date="2017-06" db="EMBL/GenBank/DDBJ databases">
        <authorList>
            <consortium name="Pathogen Informatics"/>
        </authorList>
    </citation>
    <scope>NUCLEOTIDE SEQUENCE [LARGE SCALE GENOMIC DNA]</scope>
    <source>
        <strain evidence="11 12">NCTC11291</strain>
    </source>
</reference>
<dbReference type="KEGG" id="saco:SAME_01638"/>
<proteinExistence type="inferred from homology"/>
<sequence length="775" mass="89556">MSKLHVKNTVVVHYHRRQGNYFDLSVWKWRDDELGQDTLFSRYDSFGAVAVLNFEALHYLNHVYVMVKNKDWTYKTSDYRINKADGNPKTEVWVVDGDDTLYYSRQAAVASPYYGRRQVRGFDMAINAEAFDKKWGFDGWLGARYRVDQTQFRLWAPTAEKVELVLYSSTAEDASVSRVVGMDRGNQHEPNDHTQNTHGLWGLTLSGDLNYQAYAYRVYYRRRTFADTRDPYAIATTANGRRSIVIDPQLMSPEGFRVSHGRDAHWRLDNPNQAVITEMHIRDFSKSATSGIREENRGKFLGAFETGTRNRFGDKTGFDYIKDLGISHIQLQPIFDHHQTFDEKGDYAYNWGYDPENFNVPEASFASNPHEPLSRIHELKQLIQAYHDAGIGIIMDVVYNHTFSNVDSAFQLTVPDYYYRMNPDGTFQNGTGVGNETASEKEMFRKYMLDSIRYWVEEYNIDGFRFDLMGIHDVETMTAIRRMLDEIDPRIILYGEGWDMGVGLMPEDKAKKTNADQMPGIGFFNDNQRDAVKGAEVYGELTHGFVSGAASEDIVAKSILGSDELVPYLAPNQVLNYVEAHDNYNLNDLLWTLHPADDTNTHIKRLEMATAINLLSQGMCFMQLGQEFLRTKRYATGKNGQLTPEDLHYAMNSYNAPDYVNQIDWDLVTYHKETVEFIKQLIHLKRQDVGFSYSDFETIREHVYIESAEPSSGVISYTVEGDKNYRIIFNASERNLKISMTENEKYDRIISNMKRLHHQDLMLEKHNVMIFEFSK</sequence>
<dbReference type="InterPro" id="IPR011840">
    <property type="entry name" value="PulA_typeI"/>
</dbReference>
<evidence type="ECO:0000256" key="8">
    <source>
        <dbReference type="ARBA" id="ARBA00029618"/>
    </source>
</evidence>
<dbReference type="SUPFAM" id="SSF49452">
    <property type="entry name" value="Starch-binding domain-like"/>
    <property type="match status" value="1"/>
</dbReference>
<dbReference type="CDD" id="cd10315">
    <property type="entry name" value="CBM41_pullulanase"/>
    <property type="match status" value="1"/>
</dbReference>
<name>A0A239XAL2_STRAI</name>
<comment type="similarity">
    <text evidence="1">Belongs to the glycosyl hydrolase 13 family.</text>
</comment>
<evidence type="ECO:0000256" key="7">
    <source>
        <dbReference type="ARBA" id="ARBA00024062"/>
    </source>
</evidence>
<dbReference type="InterPro" id="IPR006047">
    <property type="entry name" value="GH13_cat_dom"/>
</dbReference>
<comment type="catalytic activity">
    <reaction evidence="6">
        <text>Hydrolysis of (1-&gt;6)-alpha-D-glucosidic linkages in pullulan, amylopectin and glycogen, and in the alpha- and beta-limit dextrins of amylopectin and glycogen.</text>
        <dbReference type="EC" id="3.2.1.41"/>
    </reaction>
</comment>
<feature type="domain" description="Glycosyl hydrolase family 13 catalytic" evidence="10">
    <location>
        <begin position="278"/>
        <end position="685"/>
    </location>
</feature>
<dbReference type="Pfam" id="PF02922">
    <property type="entry name" value="CBM_48"/>
    <property type="match status" value="1"/>
</dbReference>
<evidence type="ECO:0000256" key="9">
    <source>
        <dbReference type="ARBA" id="ARBA00031076"/>
    </source>
</evidence>
<dbReference type="PANTHER" id="PTHR43002">
    <property type="entry name" value="GLYCOGEN DEBRANCHING ENZYME"/>
    <property type="match status" value="1"/>
</dbReference>
<dbReference type="CDD" id="cd02860">
    <property type="entry name" value="E_set_Pullulanase"/>
    <property type="match status" value="1"/>
</dbReference>
<dbReference type="InterPro" id="IPR005323">
    <property type="entry name" value="CBM41_pullulanase"/>
</dbReference>
<dbReference type="InterPro" id="IPR013783">
    <property type="entry name" value="Ig-like_fold"/>
</dbReference>
<keyword evidence="3 11" id="KW-0378">Hydrolase</keyword>
<dbReference type="InterPro" id="IPR004193">
    <property type="entry name" value="Glyco_hydro_13_N"/>
</dbReference>
<dbReference type="SUPFAM" id="SSF51445">
    <property type="entry name" value="(Trans)glycosidases"/>
    <property type="match status" value="1"/>
</dbReference>
<evidence type="ECO:0000259" key="10">
    <source>
        <dbReference type="SMART" id="SM00642"/>
    </source>
</evidence>
<dbReference type="InterPro" id="IPR014756">
    <property type="entry name" value="Ig_E-set"/>
</dbReference>
<dbReference type="CDD" id="cd11341">
    <property type="entry name" value="AmyAc_Pullulanase_LD-like"/>
    <property type="match status" value="1"/>
</dbReference>
<keyword evidence="4" id="KW-0106">Calcium</keyword>
<evidence type="ECO:0000313" key="11">
    <source>
        <dbReference type="EMBL" id="SNV43084.1"/>
    </source>
</evidence>
<dbReference type="Pfam" id="PF03714">
    <property type="entry name" value="PUD"/>
    <property type="match status" value="1"/>
</dbReference>
<evidence type="ECO:0000256" key="4">
    <source>
        <dbReference type="ARBA" id="ARBA00022837"/>
    </source>
</evidence>
<protein>
    <recommendedName>
        <fullName evidence="7">pullulanase</fullName>
        <ecNumber evidence="7">3.2.1.41</ecNumber>
    </recommendedName>
    <alternativeName>
        <fullName evidence="8">Alpha-dextrin endo-1,6-alpha-glucosidase</fullName>
    </alternativeName>
    <alternativeName>
        <fullName evidence="9">Pullulan 6-glucanohydrolase</fullName>
    </alternativeName>
</protein>
<dbReference type="SUPFAM" id="SSF81296">
    <property type="entry name" value="E set domains"/>
    <property type="match status" value="1"/>
</dbReference>
<dbReference type="Pfam" id="PF00128">
    <property type="entry name" value="Alpha-amylase"/>
    <property type="match status" value="1"/>
</dbReference>
<dbReference type="SMART" id="SM00642">
    <property type="entry name" value="Aamy"/>
    <property type="match status" value="1"/>
</dbReference>
<dbReference type="InterPro" id="IPR017853">
    <property type="entry name" value="GH"/>
</dbReference>
<dbReference type="GO" id="GO:0005975">
    <property type="term" value="P:carbohydrate metabolic process"/>
    <property type="evidence" value="ECO:0007669"/>
    <property type="project" value="InterPro"/>
</dbReference>
<dbReference type="GO" id="GO:0030246">
    <property type="term" value="F:carbohydrate binding"/>
    <property type="evidence" value="ECO:0007669"/>
    <property type="project" value="InterPro"/>
</dbReference>
<gene>
    <name evidence="11" type="primary">amyX</name>
    <name evidence="11" type="ORF">SAMEA4504048_01638</name>
</gene>
<dbReference type="RefSeq" id="WP_095123130.1">
    <property type="nucleotide sequence ID" value="NZ_LT906454.1"/>
</dbReference>
<evidence type="ECO:0000256" key="2">
    <source>
        <dbReference type="ARBA" id="ARBA00022729"/>
    </source>
</evidence>
<keyword evidence="5 11" id="KW-0326">Glycosidase</keyword>
<evidence type="ECO:0000256" key="5">
    <source>
        <dbReference type="ARBA" id="ARBA00023295"/>
    </source>
</evidence>
<dbReference type="Gene3D" id="2.60.40.10">
    <property type="entry name" value="Immunoglobulins"/>
    <property type="match status" value="1"/>
</dbReference>
<dbReference type="GO" id="GO:0051060">
    <property type="term" value="F:pullulanase activity"/>
    <property type="evidence" value="ECO:0007669"/>
    <property type="project" value="UniProtKB-EC"/>
</dbReference>
<dbReference type="NCBIfam" id="TIGR02104">
    <property type="entry name" value="pulA_typeI"/>
    <property type="match status" value="1"/>
</dbReference>
<accession>A0A239XAL2</accession>
<dbReference type="Gene3D" id="2.60.40.1110">
    <property type="match status" value="1"/>
</dbReference>
<dbReference type="Proteomes" id="UP000215144">
    <property type="component" value="Chromosome 1"/>
</dbReference>
<evidence type="ECO:0000313" key="12">
    <source>
        <dbReference type="Proteomes" id="UP000215144"/>
    </source>
</evidence>
<keyword evidence="2" id="KW-0732">Signal</keyword>
<dbReference type="AlphaFoldDB" id="A0A239XAL2"/>
<dbReference type="Gene3D" id="3.20.20.80">
    <property type="entry name" value="Glycosidases"/>
    <property type="match status" value="1"/>
</dbReference>
<dbReference type="EMBL" id="LT906454">
    <property type="protein sequence ID" value="SNV43084.1"/>
    <property type="molecule type" value="Genomic_DNA"/>
</dbReference>
<organism evidence="11 12">
    <name type="scientific">Streptococcus acidominimus</name>
    <dbReference type="NCBI Taxonomy" id="1326"/>
    <lineage>
        <taxon>Bacteria</taxon>
        <taxon>Bacillati</taxon>
        <taxon>Bacillota</taxon>
        <taxon>Bacilli</taxon>
        <taxon>Lactobacillales</taxon>
        <taxon>Streptococcaceae</taxon>
        <taxon>Streptococcus</taxon>
    </lineage>
</organism>
<evidence type="ECO:0000256" key="3">
    <source>
        <dbReference type="ARBA" id="ARBA00022801"/>
    </source>
</evidence>
<dbReference type="OrthoDB" id="9761875at2"/>